<dbReference type="RefSeq" id="WP_031566055.1">
    <property type="nucleotide sequence ID" value="NZ_CAAAIS010000010.1"/>
</dbReference>
<feature type="transmembrane region" description="Helical" evidence="9">
    <location>
        <begin position="12"/>
        <end position="30"/>
    </location>
</feature>
<evidence type="ECO:0000256" key="4">
    <source>
        <dbReference type="ARBA" id="ARBA00022449"/>
    </source>
</evidence>
<feature type="transmembrane region" description="Helical" evidence="9">
    <location>
        <begin position="61"/>
        <end position="79"/>
    </location>
</feature>
<comment type="similarity">
    <text evidence="2">Belongs to the monovalent cation:proton antiporter 2 (CPA2) transporter (TC 2.A.37) family.</text>
</comment>
<protein>
    <submittedName>
        <fullName evidence="11">Na+/H+ antiporters</fullName>
    </submittedName>
</protein>
<keyword evidence="8 9" id="KW-0472">Membrane</keyword>
<name>A0A378LTJ5_9GAMM</name>
<dbReference type="OrthoDB" id="8617652at2"/>
<feature type="transmembrane region" description="Helical" evidence="9">
    <location>
        <begin position="189"/>
        <end position="212"/>
    </location>
</feature>
<dbReference type="GO" id="GO:1902600">
    <property type="term" value="P:proton transmembrane transport"/>
    <property type="evidence" value="ECO:0007669"/>
    <property type="project" value="InterPro"/>
</dbReference>
<dbReference type="Gene3D" id="1.20.1530.20">
    <property type="match status" value="1"/>
</dbReference>
<dbReference type="InterPro" id="IPR006153">
    <property type="entry name" value="Cation/H_exchanger_TM"/>
</dbReference>
<keyword evidence="6 9" id="KW-1133">Transmembrane helix</keyword>
<dbReference type="GO" id="GO:0016020">
    <property type="term" value="C:membrane"/>
    <property type="evidence" value="ECO:0007669"/>
    <property type="project" value="UniProtKB-SubCell"/>
</dbReference>
<feature type="transmembrane region" description="Helical" evidence="9">
    <location>
        <begin position="122"/>
        <end position="141"/>
    </location>
</feature>
<evidence type="ECO:0000256" key="8">
    <source>
        <dbReference type="ARBA" id="ARBA00023136"/>
    </source>
</evidence>
<evidence type="ECO:0000256" key="3">
    <source>
        <dbReference type="ARBA" id="ARBA00022448"/>
    </source>
</evidence>
<evidence type="ECO:0000256" key="7">
    <source>
        <dbReference type="ARBA" id="ARBA00023065"/>
    </source>
</evidence>
<dbReference type="PANTHER" id="PTHR42751">
    <property type="entry name" value="SODIUM/HYDROGEN EXCHANGER FAMILY/TRKA DOMAIN PROTEIN"/>
    <property type="match status" value="1"/>
</dbReference>
<proteinExistence type="inferred from homology"/>
<dbReference type="AlphaFoldDB" id="A0A378LTJ5"/>
<feature type="transmembrane region" description="Helical" evidence="9">
    <location>
        <begin position="36"/>
        <end position="54"/>
    </location>
</feature>
<dbReference type="STRING" id="1122170.GCA_000701265_01164"/>
<feature type="transmembrane region" description="Helical" evidence="9">
    <location>
        <begin position="153"/>
        <end position="177"/>
    </location>
</feature>
<keyword evidence="12" id="KW-1185">Reference proteome</keyword>
<dbReference type="InterPro" id="IPR038770">
    <property type="entry name" value="Na+/solute_symporter_sf"/>
</dbReference>
<reference evidence="11 12" key="1">
    <citation type="submission" date="2018-06" db="EMBL/GenBank/DDBJ databases">
        <authorList>
            <consortium name="Pathogen Informatics"/>
            <person name="Doyle S."/>
        </authorList>
    </citation>
    <scope>NUCLEOTIDE SEQUENCE [LARGE SCALE GENOMIC DNA]</scope>
    <source>
        <strain evidence="11 12">NCTC11532</strain>
    </source>
</reference>
<evidence type="ECO:0000256" key="2">
    <source>
        <dbReference type="ARBA" id="ARBA00005551"/>
    </source>
</evidence>
<keyword evidence="3" id="KW-0813">Transport</keyword>
<feature type="transmembrane region" description="Helical" evidence="9">
    <location>
        <begin position="275"/>
        <end position="293"/>
    </location>
</feature>
<evidence type="ECO:0000259" key="10">
    <source>
        <dbReference type="Pfam" id="PF00999"/>
    </source>
</evidence>
<keyword evidence="4" id="KW-0050">Antiport</keyword>
<evidence type="ECO:0000313" key="11">
    <source>
        <dbReference type="EMBL" id="STY29139.1"/>
    </source>
</evidence>
<feature type="transmembrane region" description="Helical" evidence="9">
    <location>
        <begin position="91"/>
        <end position="110"/>
    </location>
</feature>
<feature type="transmembrane region" description="Helical" evidence="9">
    <location>
        <begin position="299"/>
        <end position="322"/>
    </location>
</feature>
<dbReference type="EMBL" id="UGPB01000001">
    <property type="protein sequence ID" value="STY29139.1"/>
    <property type="molecule type" value="Genomic_DNA"/>
</dbReference>
<evidence type="ECO:0000256" key="9">
    <source>
        <dbReference type="SAM" id="Phobius"/>
    </source>
</evidence>
<comment type="subcellular location">
    <subcellularLocation>
        <location evidence="1">Membrane</location>
        <topology evidence="1">Multi-pass membrane protein</topology>
    </subcellularLocation>
</comment>
<accession>A0A378LTJ5</accession>
<feature type="domain" description="Cation/H+ exchanger transmembrane" evidence="10">
    <location>
        <begin position="18"/>
        <end position="368"/>
    </location>
</feature>
<sequence>MPQLWTIITDLAWPISLVIAWIFGEIGFRWAKLPHISVYAIVGFILAPTQMGLLPKNDNSSILFLANIGFGLILFESGYRVNLRWFFNNLWILATSFLEASLTFVFVFLVAKYFGLNQSKSLLLAALCTATSPATIIRLIHEQHSSGQVTERILHLSVLNCIMAVFLFKVILGLVIFRNSGDFWEAISHSLMVLSISTTLGIIFGVILPTLLKVFKNTRSDNTLAFSISIILIVAIAHYFKLSPVLATLTFGIISRHGRIVFNSSQRGFGTLGDLLTVLLFVFIAAQIDWHLLEKGWVLGLAIILVRQFAKIGGISLLAYLSGISLKKGLLTGVAMAPISVFVILILEQTRYIGLHLVDTLAPLAMVSISLEVVGPIMVQYSFYLAKEIPITKERDDAFGGI</sequence>
<evidence type="ECO:0000313" key="12">
    <source>
        <dbReference type="Proteomes" id="UP000255297"/>
    </source>
</evidence>
<keyword evidence="5 9" id="KW-0812">Transmembrane</keyword>
<organism evidence="11 12">
    <name type="scientific">Legionella wadsworthii</name>
    <dbReference type="NCBI Taxonomy" id="28088"/>
    <lineage>
        <taxon>Bacteria</taxon>
        <taxon>Pseudomonadati</taxon>
        <taxon>Pseudomonadota</taxon>
        <taxon>Gammaproteobacteria</taxon>
        <taxon>Legionellales</taxon>
        <taxon>Legionellaceae</taxon>
        <taxon>Legionella</taxon>
    </lineage>
</organism>
<dbReference type="Proteomes" id="UP000255297">
    <property type="component" value="Unassembled WGS sequence"/>
</dbReference>
<feature type="transmembrane region" description="Helical" evidence="9">
    <location>
        <begin position="329"/>
        <end position="347"/>
    </location>
</feature>
<evidence type="ECO:0000256" key="6">
    <source>
        <dbReference type="ARBA" id="ARBA00022989"/>
    </source>
</evidence>
<keyword evidence="7" id="KW-0406">Ion transport</keyword>
<dbReference type="Pfam" id="PF00999">
    <property type="entry name" value="Na_H_Exchanger"/>
    <property type="match status" value="1"/>
</dbReference>
<dbReference type="PANTHER" id="PTHR42751:SF3">
    <property type="entry name" value="SODIUM_GLUTAMATE SYMPORTER"/>
    <property type="match status" value="1"/>
</dbReference>
<evidence type="ECO:0000256" key="1">
    <source>
        <dbReference type="ARBA" id="ARBA00004141"/>
    </source>
</evidence>
<dbReference type="GO" id="GO:0015297">
    <property type="term" value="F:antiporter activity"/>
    <property type="evidence" value="ECO:0007669"/>
    <property type="project" value="UniProtKB-KW"/>
</dbReference>
<gene>
    <name evidence="11" type="ORF">NCTC11532_01322</name>
</gene>
<feature type="transmembrane region" description="Helical" evidence="9">
    <location>
        <begin position="224"/>
        <end position="254"/>
    </location>
</feature>
<evidence type="ECO:0000256" key="5">
    <source>
        <dbReference type="ARBA" id="ARBA00022692"/>
    </source>
</evidence>